<evidence type="ECO:0000313" key="3">
    <source>
        <dbReference type="Proteomes" id="UP000807342"/>
    </source>
</evidence>
<dbReference type="EMBL" id="MU151265">
    <property type="protein sequence ID" value="KAF9446060.1"/>
    <property type="molecule type" value="Genomic_DNA"/>
</dbReference>
<protein>
    <recommendedName>
        <fullName evidence="4">F-box domain-containing protein</fullName>
    </recommendedName>
</protein>
<evidence type="ECO:0008006" key="4">
    <source>
        <dbReference type="Google" id="ProtNLM"/>
    </source>
</evidence>
<reference evidence="2" key="1">
    <citation type="submission" date="2020-11" db="EMBL/GenBank/DDBJ databases">
        <authorList>
            <consortium name="DOE Joint Genome Institute"/>
            <person name="Ahrendt S."/>
            <person name="Riley R."/>
            <person name="Andreopoulos W."/>
            <person name="Labutti K."/>
            <person name="Pangilinan J."/>
            <person name="Ruiz-Duenas F.J."/>
            <person name="Barrasa J.M."/>
            <person name="Sanchez-Garcia M."/>
            <person name="Camarero S."/>
            <person name="Miyauchi S."/>
            <person name="Serrano A."/>
            <person name="Linde D."/>
            <person name="Babiker R."/>
            <person name="Drula E."/>
            <person name="Ayuso-Fernandez I."/>
            <person name="Pacheco R."/>
            <person name="Padilla G."/>
            <person name="Ferreira P."/>
            <person name="Barriuso J."/>
            <person name="Kellner H."/>
            <person name="Castanera R."/>
            <person name="Alfaro M."/>
            <person name="Ramirez L."/>
            <person name="Pisabarro A.G."/>
            <person name="Kuo A."/>
            <person name="Tritt A."/>
            <person name="Lipzen A."/>
            <person name="He G."/>
            <person name="Yan M."/>
            <person name="Ng V."/>
            <person name="Cullen D."/>
            <person name="Martin F."/>
            <person name="Rosso M.-N."/>
            <person name="Henrissat B."/>
            <person name="Hibbett D."/>
            <person name="Martinez A.T."/>
            <person name="Grigoriev I.V."/>
        </authorList>
    </citation>
    <scope>NUCLEOTIDE SEQUENCE</scope>
    <source>
        <strain evidence="2">MF-IS2</strain>
    </source>
</reference>
<evidence type="ECO:0000256" key="1">
    <source>
        <dbReference type="SAM" id="MobiDB-lite"/>
    </source>
</evidence>
<organism evidence="2 3">
    <name type="scientific">Macrolepiota fuliginosa MF-IS2</name>
    <dbReference type="NCBI Taxonomy" id="1400762"/>
    <lineage>
        <taxon>Eukaryota</taxon>
        <taxon>Fungi</taxon>
        <taxon>Dikarya</taxon>
        <taxon>Basidiomycota</taxon>
        <taxon>Agaricomycotina</taxon>
        <taxon>Agaricomycetes</taxon>
        <taxon>Agaricomycetidae</taxon>
        <taxon>Agaricales</taxon>
        <taxon>Agaricineae</taxon>
        <taxon>Agaricaceae</taxon>
        <taxon>Macrolepiota</taxon>
    </lineage>
</organism>
<proteinExistence type="predicted"/>
<dbReference type="Proteomes" id="UP000807342">
    <property type="component" value="Unassembled WGS sequence"/>
</dbReference>
<gene>
    <name evidence="2" type="ORF">P691DRAFT_761956</name>
</gene>
<dbReference type="OrthoDB" id="3270296at2759"/>
<evidence type="ECO:0000313" key="2">
    <source>
        <dbReference type="EMBL" id="KAF9446060.1"/>
    </source>
</evidence>
<name>A0A9P5XAH7_9AGAR</name>
<feature type="compositionally biased region" description="Low complexity" evidence="1">
    <location>
        <begin position="720"/>
        <end position="734"/>
    </location>
</feature>
<sequence length="831" mass="89862">MAPQSSKSSKRALAVMDSTSRIRVPRRTAAPSTISTPVALKPLSKPGSNVNGSLRPGKIDTNLRSYDRRDPFGALNTLIKLLASLPSRVIAGGGGGCQYKLLAVDEHKLCMHLCGIVEPFFLSSFALDTDPESSLAPVNVLFKRPRVLLARLPTEILDRIASFIECREDLMTFGSTCKRLFEVVFPRHWEYRLVRAKVSMVGVWKHLHERTDLAANVRVVEVLDERSEKRVLVPRVCRKAVGSSTGGCATKRAGTAGAVVGVKAEEVVSATSTEDDSSSSANEDVGGVGLKKVSIHKRQEKYFVAALAKMSGLVQLKWEANHSPISVLDGGDGAVWRTIVEKCGGSLRALEVMDNMVFAPLITDEESEEDENEPRVDKTIRSSMLNLQSISMKATQFSYGAPKEPSVNRIAFILHQCPNIKNLEVIFKPSKTSPNSLPNSNELLLCGRWSHLTSLTLTNLSCFTTSATSAPIPGAPNTPTGQAIPAIIQQNPLETFLMSHPTLESLRIIDIGPSSAQFRRLRTPRRNMLPNLREIHACRDVINMVLRAECDQPRPLEVVSGFKLVGGSSGFTSVGATGNGGGKITGVNAHANINTEFYQNLRKAGGNVKRIEMEGWCDLDDIRTLVWAVPGLTWLNVGKRLRPAGGTNTLSGSSSGIIAGSGGGGGGSVRGQAQAPVTNMVEWAEVLSGLEELTTFHGVKFFYEVSPNALPTPAPTNDLSTSVPTVPSSSSPTPAVTNTTINISNFNTASSAINMTNVNISMTDRSRIRKNDEIASVLAWKCAKLRRVDHWDGTHNVVGKVIVLFRDGYGNGGEGNQKVSVKWDVRRIGRS</sequence>
<accession>A0A9P5XAH7</accession>
<dbReference type="CDD" id="cd09917">
    <property type="entry name" value="F-box_SF"/>
    <property type="match status" value="1"/>
</dbReference>
<dbReference type="AlphaFoldDB" id="A0A9P5XAH7"/>
<comment type="caution">
    <text evidence="2">The sequence shown here is derived from an EMBL/GenBank/DDBJ whole genome shotgun (WGS) entry which is preliminary data.</text>
</comment>
<feature type="region of interest" description="Disordered" evidence="1">
    <location>
        <begin position="714"/>
        <end position="734"/>
    </location>
</feature>
<keyword evidence="3" id="KW-1185">Reference proteome</keyword>